<dbReference type="AlphaFoldDB" id="A0A9Q0MZZ7"/>
<evidence type="ECO:0000313" key="3">
    <source>
        <dbReference type="EMBL" id="KAJ6640691.1"/>
    </source>
</evidence>
<dbReference type="InterPro" id="IPR031942">
    <property type="entry name" value="DUF4774"/>
</dbReference>
<keyword evidence="4" id="KW-1185">Reference proteome</keyword>
<feature type="compositionally biased region" description="Polar residues" evidence="1">
    <location>
        <begin position="359"/>
        <end position="368"/>
    </location>
</feature>
<evidence type="ECO:0000259" key="2">
    <source>
        <dbReference type="Pfam" id="PF15999"/>
    </source>
</evidence>
<evidence type="ECO:0000256" key="1">
    <source>
        <dbReference type="SAM" id="MobiDB-lite"/>
    </source>
</evidence>
<feature type="domain" description="DUF4774" evidence="2">
    <location>
        <begin position="305"/>
        <end position="348"/>
    </location>
</feature>
<protein>
    <recommendedName>
        <fullName evidence="2">DUF4774 domain-containing protein</fullName>
    </recommendedName>
</protein>
<dbReference type="Pfam" id="PF15999">
    <property type="entry name" value="DUF4774"/>
    <property type="match status" value="1"/>
</dbReference>
<accession>A0A9Q0MZZ7</accession>
<reference evidence="3" key="1">
    <citation type="submission" date="2022-07" db="EMBL/GenBank/DDBJ databases">
        <authorList>
            <person name="Trinca V."/>
            <person name="Uliana J.V.C."/>
            <person name="Torres T.T."/>
            <person name="Ward R.J."/>
            <person name="Monesi N."/>
        </authorList>
    </citation>
    <scope>NUCLEOTIDE SEQUENCE</scope>
    <source>
        <strain evidence="3">HSMRA1968</strain>
        <tissue evidence="3">Whole embryos</tissue>
    </source>
</reference>
<evidence type="ECO:0000313" key="4">
    <source>
        <dbReference type="Proteomes" id="UP001151699"/>
    </source>
</evidence>
<proteinExistence type="predicted"/>
<gene>
    <name evidence="3" type="ORF">Bhyg_05622</name>
</gene>
<feature type="region of interest" description="Disordered" evidence="1">
    <location>
        <begin position="347"/>
        <end position="368"/>
    </location>
</feature>
<comment type="caution">
    <text evidence="3">The sequence shown here is derived from an EMBL/GenBank/DDBJ whole genome shotgun (WGS) entry which is preliminary data.</text>
</comment>
<feature type="compositionally biased region" description="Pro residues" evidence="1">
    <location>
        <begin position="111"/>
        <end position="124"/>
    </location>
</feature>
<sequence>MFRILKLVLLAASANCAPATFIPLGTTLAQPYYFFGPQPQIQLQYQPYLKLQQTAAEPIAIDKMDAPKSQYIYLYPNAPLLTLRQNEGGTDYWAQINNWWNQISEGLNQNPAPPATPNPTPPVTAPQESTKMDKLITEKNIETMQPLLPASTMALNMNKQRFYLINSLPQFYGNFAALPAATVGSPILAIEPMQRSVADSIPAENEKVEQSLSEDVEVAQQPAVVQPIGQLQLRSNIVEPVQRLEIVQPQIPLVDNEPVPEEAAQQLARFLKEAGYQQADPQMALGEEANKLRAEEPLEEETSIAQAKPSGIALSGKGGVSSAAPQATAIVGDGGLALASPSAISLSGDFEEEERKLQQKQAEPINSP</sequence>
<organism evidence="3 4">
    <name type="scientific">Pseudolycoriella hygida</name>
    <dbReference type="NCBI Taxonomy" id="35572"/>
    <lineage>
        <taxon>Eukaryota</taxon>
        <taxon>Metazoa</taxon>
        <taxon>Ecdysozoa</taxon>
        <taxon>Arthropoda</taxon>
        <taxon>Hexapoda</taxon>
        <taxon>Insecta</taxon>
        <taxon>Pterygota</taxon>
        <taxon>Neoptera</taxon>
        <taxon>Endopterygota</taxon>
        <taxon>Diptera</taxon>
        <taxon>Nematocera</taxon>
        <taxon>Sciaroidea</taxon>
        <taxon>Sciaridae</taxon>
        <taxon>Pseudolycoriella</taxon>
    </lineage>
</organism>
<feature type="region of interest" description="Disordered" evidence="1">
    <location>
        <begin position="106"/>
        <end position="127"/>
    </location>
</feature>
<dbReference type="EMBL" id="WJQU01000002">
    <property type="protein sequence ID" value="KAJ6640691.1"/>
    <property type="molecule type" value="Genomic_DNA"/>
</dbReference>
<dbReference type="Proteomes" id="UP001151699">
    <property type="component" value="Chromosome B"/>
</dbReference>
<name>A0A9Q0MZZ7_9DIPT</name>
<dbReference type="OrthoDB" id="8194084at2759"/>